<evidence type="ECO:0000256" key="2">
    <source>
        <dbReference type="ARBA" id="ARBA00022448"/>
    </source>
</evidence>
<gene>
    <name evidence="8" type="ORF">ECC02_000287</name>
</gene>
<accession>A0A7J6YKH0</accession>
<dbReference type="Pfam" id="PF14807">
    <property type="entry name" value="AP4E_app_platf"/>
    <property type="match status" value="1"/>
</dbReference>
<evidence type="ECO:0000256" key="6">
    <source>
        <dbReference type="SAM" id="MobiDB-lite"/>
    </source>
</evidence>
<comment type="function">
    <text evidence="5">Subunit of novel type of clathrin- or non-clathrin-associated protein coat involved in targeting proteins from the trans-Golgi network (TGN) to the endosomal-lysosomal system.</text>
</comment>
<evidence type="ECO:0000259" key="7">
    <source>
        <dbReference type="SMART" id="SM01356"/>
    </source>
</evidence>
<dbReference type="PIRSF" id="PIRSF037097">
    <property type="entry name" value="AP4_complex_epsilon"/>
    <property type="match status" value="1"/>
</dbReference>
<evidence type="ECO:0000256" key="3">
    <source>
        <dbReference type="ARBA" id="ARBA00022927"/>
    </source>
</evidence>
<dbReference type="GO" id="GO:0012505">
    <property type="term" value="C:endomembrane system"/>
    <property type="evidence" value="ECO:0007669"/>
    <property type="project" value="UniProtKB-SubCell"/>
</dbReference>
<dbReference type="Pfam" id="PF01602">
    <property type="entry name" value="Adaptin_N"/>
    <property type="match status" value="1"/>
</dbReference>
<dbReference type="VEuPathDB" id="TriTrypDB:BCY84_00977"/>
<dbReference type="GO" id="GO:0030124">
    <property type="term" value="C:AP-4 adaptor complex"/>
    <property type="evidence" value="ECO:0007669"/>
    <property type="project" value="UniProtKB-UniRule"/>
</dbReference>
<dbReference type="InterPro" id="IPR050840">
    <property type="entry name" value="Adaptor_Complx_Large_Subunit"/>
</dbReference>
<comment type="subunit">
    <text evidence="5">Adaptor protein complex 4 (AP-4) is a heterotetramer composed of two large adaptins, a medium adaptin and a small adaptin.</text>
</comment>
<dbReference type="InterPro" id="IPR002553">
    <property type="entry name" value="Clathrin/coatomer_adapt-like_N"/>
</dbReference>
<reference evidence="8 9" key="1">
    <citation type="journal article" date="2019" name="Genome Biol. Evol.">
        <title>Nanopore Sequencing Significantly Improves Genome Assembly of the Protozoan Parasite Trypanosoma cruzi.</title>
        <authorList>
            <person name="Diaz-Viraque F."/>
            <person name="Pita S."/>
            <person name="Greif G."/>
            <person name="de Souza R.C.M."/>
            <person name="Iraola G."/>
            <person name="Robello C."/>
        </authorList>
    </citation>
    <scope>NUCLEOTIDE SEQUENCE [LARGE SCALE GENOMIC DNA]</scope>
    <source>
        <strain evidence="8 9">Berenice</strain>
    </source>
</reference>
<dbReference type="SUPFAM" id="SSF48371">
    <property type="entry name" value="ARM repeat"/>
    <property type="match status" value="1"/>
</dbReference>
<dbReference type="AlphaFoldDB" id="A0A7J6YKH0"/>
<sequence length="1009" mass="111906">MSKLYRAQTQQGHSRGFFEYIRSVGESKSKQEEDAIVTRDLAELKKTLASNNIEKRLLKEYVVRIFYAEMLGVSAEFAHIHCVNLSSSPDLLSKRTGYLGTWLTVGPEHDLMYLIVSNLQRDMKSSSFLDIAAALTAASKLVRLELMNAINTEVVGLLRHPNALVRKKAVSTMHAFYRKSEGLIGDTKIFRQMLCDADPSVMGAALPLFADVICTDPTSQRELISIFLSILKQIGEHRLSREYEYHGIPAPWLQIKLLQMLPILIGDEPSLARKCEEALREVITRADNGLVIGYAVMCEAIRVITLIPTIPTLVELAAEAISKFLSARKANLRYAGIQALSQIVRLDPKYAHEHQHVVMACLEEADDTIRRKTMMLLLAMCNEDNVEVIVTRLVKSLSQTTDKYFREEFTRRICDAVDRFSPGAVWYIETMNKLLLCAAEHVPQMTIQGILKLIVEGEGKDGEKDAAFRTFCVETYFDLLEGSQKNLPEAFCRVAAWVIGEYGFLAKRISRTMLLDRLCDMLERAECADTRGWIIMAMIKIVAHAGAMPDNVEDLITRFKDSRSVWIQQRCYEFSELVKMPVLMKKVLPLDGCCEEVDLDESMGFLDGIVQEALLAGARPYEKREILLGVKEEETLRTDAYELVRTDVVNENELDPENFKTEEPHKLVIRPAVKRWGLKNLEEDITPTEENPTAGGPDASEATGSMECFSEGAVLHHVDPHAPSSLSTPSAAVNLPMPREVSKPSKNKKFLNDIFSVGNKKKLTVRGHNGATESLVHAGKGSEENDAGSLLSIHMEYVRELATTGVVVRFVAKVGVENVVISMRAPPNCTLRFVSCSATSATVDGTAVTLNKLQANQPVELEMQVLPVGFPKEGRVLVEITYRSAVPGDPQCASVSRALSARDILRPPAQMTTAEFGQTWVGLREECKLQMSSAAPLTPQSLQNLLLERASLRVVEVIRNELITAAKLIGTGKPVLCHVDVVGPNAANVKVRADDKGFAAYVAHALSAP</sequence>
<protein>
    <recommendedName>
        <fullName evidence="5">AP-4 complex subunit epsilon</fullName>
    </recommendedName>
</protein>
<comment type="similarity">
    <text evidence="5">Belongs to the adaptor complexes large subunit family.</text>
</comment>
<name>A0A7J6YKH0_TRYCR</name>
<feature type="region of interest" description="Disordered" evidence="6">
    <location>
        <begin position="684"/>
        <end position="704"/>
    </location>
</feature>
<dbReference type="GO" id="GO:0016192">
    <property type="term" value="P:vesicle-mediated transport"/>
    <property type="evidence" value="ECO:0007669"/>
    <property type="project" value="UniProtKB-UniRule"/>
</dbReference>
<feature type="domain" description="AP-4 complex subunit epsilon-1 C-terminal" evidence="7">
    <location>
        <begin position="907"/>
        <end position="1007"/>
    </location>
</feature>
<evidence type="ECO:0000313" key="9">
    <source>
        <dbReference type="Proteomes" id="UP000583944"/>
    </source>
</evidence>
<dbReference type="Proteomes" id="UP000583944">
    <property type="component" value="Unassembled WGS sequence"/>
</dbReference>
<evidence type="ECO:0000256" key="5">
    <source>
        <dbReference type="PIRNR" id="PIRNR037097"/>
    </source>
</evidence>
<keyword evidence="5" id="KW-0333">Golgi apparatus</keyword>
<dbReference type="InterPro" id="IPR028269">
    <property type="entry name" value="AP4E1_C"/>
</dbReference>
<dbReference type="GO" id="GO:0006886">
    <property type="term" value="P:intracellular protein transport"/>
    <property type="evidence" value="ECO:0007669"/>
    <property type="project" value="UniProtKB-UniRule"/>
</dbReference>
<dbReference type="SMART" id="SM01356">
    <property type="entry name" value="AP4E_app_platf"/>
    <property type="match status" value="1"/>
</dbReference>
<evidence type="ECO:0000313" key="8">
    <source>
        <dbReference type="EMBL" id="KAF5226786.1"/>
    </source>
</evidence>
<proteinExistence type="inferred from homology"/>
<evidence type="ECO:0000256" key="1">
    <source>
        <dbReference type="ARBA" id="ARBA00004308"/>
    </source>
</evidence>
<dbReference type="InterPro" id="IPR017109">
    <property type="entry name" value="AP4_complex_esu"/>
</dbReference>
<organism evidence="8 9">
    <name type="scientific">Trypanosoma cruzi</name>
    <dbReference type="NCBI Taxonomy" id="5693"/>
    <lineage>
        <taxon>Eukaryota</taxon>
        <taxon>Discoba</taxon>
        <taxon>Euglenozoa</taxon>
        <taxon>Kinetoplastea</taxon>
        <taxon>Metakinetoplastina</taxon>
        <taxon>Trypanosomatida</taxon>
        <taxon>Trypanosomatidae</taxon>
        <taxon>Trypanosoma</taxon>
        <taxon>Schizotrypanum</taxon>
    </lineage>
</organism>
<comment type="caution">
    <text evidence="8">The sequence shown here is derived from an EMBL/GenBank/DDBJ whole genome shotgun (WGS) entry which is preliminary data.</text>
</comment>
<dbReference type="VEuPathDB" id="TriTrypDB:ECC02_000287"/>
<dbReference type="PANTHER" id="PTHR22780">
    <property type="entry name" value="ADAPTIN, ALPHA/GAMMA/EPSILON"/>
    <property type="match status" value="1"/>
</dbReference>
<comment type="subcellular location">
    <subcellularLocation>
        <location evidence="1">Endomembrane system</location>
    </subcellularLocation>
</comment>
<keyword evidence="3 5" id="KW-0653">Protein transport</keyword>
<dbReference type="Gene3D" id="1.25.10.10">
    <property type="entry name" value="Leucine-rich Repeat Variant"/>
    <property type="match status" value="1"/>
</dbReference>
<dbReference type="InterPro" id="IPR011989">
    <property type="entry name" value="ARM-like"/>
</dbReference>
<keyword evidence="2 5" id="KW-0813">Transport</keyword>
<keyword evidence="4 5" id="KW-0472">Membrane</keyword>
<evidence type="ECO:0000256" key="4">
    <source>
        <dbReference type="ARBA" id="ARBA00023136"/>
    </source>
</evidence>
<dbReference type="InterPro" id="IPR016024">
    <property type="entry name" value="ARM-type_fold"/>
</dbReference>
<dbReference type="EMBL" id="JABDHM010000001">
    <property type="protein sequence ID" value="KAF5226786.1"/>
    <property type="molecule type" value="Genomic_DNA"/>
</dbReference>